<feature type="region of interest" description="Disordered" evidence="1">
    <location>
        <begin position="43"/>
        <end position="83"/>
    </location>
</feature>
<dbReference type="EMBL" id="CAJVCH010402322">
    <property type="protein sequence ID" value="CAG7817747.1"/>
    <property type="molecule type" value="Genomic_DNA"/>
</dbReference>
<proteinExistence type="predicted"/>
<accession>A0A8J2KJS9</accession>
<evidence type="ECO:0000256" key="1">
    <source>
        <dbReference type="SAM" id="MobiDB-lite"/>
    </source>
</evidence>
<protein>
    <submittedName>
        <fullName evidence="2">Uncharacterized protein</fullName>
    </submittedName>
</protein>
<reference evidence="2" key="1">
    <citation type="submission" date="2021-06" db="EMBL/GenBank/DDBJ databases">
        <authorList>
            <person name="Hodson N. C."/>
            <person name="Mongue J. A."/>
            <person name="Jaron S. K."/>
        </authorList>
    </citation>
    <scope>NUCLEOTIDE SEQUENCE</scope>
</reference>
<evidence type="ECO:0000313" key="3">
    <source>
        <dbReference type="Proteomes" id="UP000708208"/>
    </source>
</evidence>
<feature type="compositionally biased region" description="Polar residues" evidence="1">
    <location>
        <begin position="43"/>
        <end position="56"/>
    </location>
</feature>
<keyword evidence="3" id="KW-1185">Reference proteome</keyword>
<name>A0A8J2KJS9_9HEXA</name>
<evidence type="ECO:0000313" key="2">
    <source>
        <dbReference type="EMBL" id="CAG7817747.1"/>
    </source>
</evidence>
<organism evidence="2 3">
    <name type="scientific">Allacma fusca</name>
    <dbReference type="NCBI Taxonomy" id="39272"/>
    <lineage>
        <taxon>Eukaryota</taxon>
        <taxon>Metazoa</taxon>
        <taxon>Ecdysozoa</taxon>
        <taxon>Arthropoda</taxon>
        <taxon>Hexapoda</taxon>
        <taxon>Collembola</taxon>
        <taxon>Symphypleona</taxon>
        <taxon>Sminthuridae</taxon>
        <taxon>Allacma</taxon>
    </lineage>
</organism>
<dbReference type="Proteomes" id="UP000708208">
    <property type="component" value="Unassembled WGS sequence"/>
</dbReference>
<dbReference type="AlphaFoldDB" id="A0A8J2KJS9"/>
<feature type="compositionally biased region" description="Polar residues" evidence="1">
    <location>
        <begin position="64"/>
        <end position="83"/>
    </location>
</feature>
<sequence>MLKPNLLMLGIRRTRKQTYMKLLHHVRIAATGVRPNPCYSTINDFSPEPINNSLTANPLRARRTPQNLSNRQNSSSKQISLTE</sequence>
<comment type="caution">
    <text evidence="2">The sequence shown here is derived from an EMBL/GenBank/DDBJ whole genome shotgun (WGS) entry which is preliminary data.</text>
</comment>
<gene>
    <name evidence="2" type="ORF">AFUS01_LOCUS28295</name>
</gene>